<comment type="pathway">
    <text evidence="3">Secondary metabolite biosynthesis; terpenoid biosynthesis.</text>
</comment>
<comment type="cofactor">
    <cofactor evidence="1 13">
        <name>heme</name>
        <dbReference type="ChEBI" id="CHEBI:30413"/>
    </cofactor>
</comment>
<dbReference type="GO" id="GO:0016020">
    <property type="term" value="C:membrane"/>
    <property type="evidence" value="ECO:0007669"/>
    <property type="project" value="UniProtKB-SubCell"/>
</dbReference>
<comment type="caution">
    <text evidence="14">The sequence shown here is derived from an EMBL/GenBank/DDBJ whole genome shotgun (WGS) entry which is preliminary data.</text>
</comment>
<comment type="similarity">
    <text evidence="4">Belongs to the cytochrome P450 family.</text>
</comment>
<evidence type="ECO:0000256" key="9">
    <source>
        <dbReference type="ARBA" id="ARBA00023002"/>
    </source>
</evidence>
<gene>
    <name evidence="14" type="ORF">EV421DRAFT_1893179</name>
</gene>
<dbReference type="CDD" id="cd11069">
    <property type="entry name" value="CYP_FUM15-like"/>
    <property type="match status" value="1"/>
</dbReference>
<keyword evidence="8" id="KW-1133">Transmembrane helix</keyword>
<evidence type="ECO:0000256" key="12">
    <source>
        <dbReference type="ARBA" id="ARBA00023136"/>
    </source>
</evidence>
<dbReference type="InterPro" id="IPR002401">
    <property type="entry name" value="Cyt_P450_E_grp-I"/>
</dbReference>
<keyword evidence="5 13" id="KW-0349">Heme</keyword>
<evidence type="ECO:0000313" key="15">
    <source>
        <dbReference type="Proteomes" id="UP001175226"/>
    </source>
</evidence>
<comment type="subcellular location">
    <subcellularLocation>
        <location evidence="2">Membrane</location>
    </subcellularLocation>
</comment>
<accession>A0AA39IXF5</accession>
<name>A0AA39IXF5_9AGAR</name>
<dbReference type="PANTHER" id="PTHR24305:SF166">
    <property type="entry name" value="CYTOCHROME P450 12A4, MITOCHONDRIAL-RELATED"/>
    <property type="match status" value="1"/>
</dbReference>
<dbReference type="GO" id="GO:0005506">
    <property type="term" value="F:iron ion binding"/>
    <property type="evidence" value="ECO:0007669"/>
    <property type="project" value="InterPro"/>
</dbReference>
<proteinExistence type="inferred from homology"/>
<dbReference type="InterPro" id="IPR001128">
    <property type="entry name" value="Cyt_P450"/>
</dbReference>
<keyword evidence="11" id="KW-0503">Monooxygenase</keyword>
<dbReference type="PANTHER" id="PTHR24305">
    <property type="entry name" value="CYTOCHROME P450"/>
    <property type="match status" value="1"/>
</dbReference>
<dbReference type="Proteomes" id="UP001175226">
    <property type="component" value="Unassembled WGS sequence"/>
</dbReference>
<reference evidence="14" key="1">
    <citation type="submission" date="2023-06" db="EMBL/GenBank/DDBJ databases">
        <authorList>
            <consortium name="Lawrence Berkeley National Laboratory"/>
            <person name="Ahrendt S."/>
            <person name="Sahu N."/>
            <person name="Indic B."/>
            <person name="Wong-Bajracharya J."/>
            <person name="Merenyi Z."/>
            <person name="Ke H.-M."/>
            <person name="Monk M."/>
            <person name="Kocsube S."/>
            <person name="Drula E."/>
            <person name="Lipzen A."/>
            <person name="Balint B."/>
            <person name="Henrissat B."/>
            <person name="Andreopoulos B."/>
            <person name="Martin F.M."/>
            <person name="Harder C.B."/>
            <person name="Rigling D."/>
            <person name="Ford K.L."/>
            <person name="Foster G.D."/>
            <person name="Pangilinan J."/>
            <person name="Papanicolaou A."/>
            <person name="Barry K."/>
            <person name="LaButti K."/>
            <person name="Viragh M."/>
            <person name="Koriabine M."/>
            <person name="Yan M."/>
            <person name="Riley R."/>
            <person name="Champramary S."/>
            <person name="Plett K.L."/>
            <person name="Tsai I.J."/>
            <person name="Slot J."/>
            <person name="Sipos G."/>
            <person name="Plett J."/>
            <person name="Nagy L.G."/>
            <person name="Grigoriev I.V."/>
        </authorList>
    </citation>
    <scope>NUCLEOTIDE SEQUENCE</scope>
    <source>
        <strain evidence="14">FPL87.14</strain>
    </source>
</reference>
<dbReference type="GO" id="GO:0004497">
    <property type="term" value="F:monooxygenase activity"/>
    <property type="evidence" value="ECO:0007669"/>
    <property type="project" value="UniProtKB-KW"/>
</dbReference>
<dbReference type="EMBL" id="JAUEPT010000097">
    <property type="protein sequence ID" value="KAK0432261.1"/>
    <property type="molecule type" value="Genomic_DNA"/>
</dbReference>
<evidence type="ECO:0000256" key="7">
    <source>
        <dbReference type="ARBA" id="ARBA00022723"/>
    </source>
</evidence>
<sequence length="518" mass="58513">MFAGFLLVVVFTTVYFTYKRWSRISISQVPGPVSKSLLYGNLPELLQAQAGEVDFKWQAMYGDVFRVRAPLGEDRLFISDPKALQYIYHTASYRYPKVIGRRHLSRSLLGPGLTVVDGDDHRRHRKVMLPGFGGPESKSFFPIFFACAEKMAQKWKETIELNSDQSITLNVTPWVSRAALDAIGEAAFDYQFGALDSLDHPLAKAYTNLMFDTFGLPTKPAILSLSIMDNLPYNLAGFIMDNSRTTRLTHAQNTNKLTTILAQELVTEKSKALLEGNGRRDIMSMLVKANASENPQKRLEQRELLAQMNTIILAGHETTANSISFALLEMCRKPEMQDRLRKEIRAMEQAVRERGDSSFLPTDLESMPYLSAMIKETLRYHPVVYNIFRYASQDDVLPLSTPITTTSGKNKEIFGNDADVFNPDRWLRNTVPNTKSALGVYASLFTFAGGSRSCIGWRFAVMELHAFMIELLGTFEFSLDDNEEVRRESSFVMTPTVEGQIEKGSQLRLKVKLAARDE</sequence>
<dbReference type="AlphaFoldDB" id="A0AA39IXF5"/>
<evidence type="ECO:0000256" key="1">
    <source>
        <dbReference type="ARBA" id="ARBA00001971"/>
    </source>
</evidence>
<keyword evidence="12" id="KW-0472">Membrane</keyword>
<dbReference type="SUPFAM" id="SSF48264">
    <property type="entry name" value="Cytochrome P450"/>
    <property type="match status" value="1"/>
</dbReference>
<evidence type="ECO:0000256" key="13">
    <source>
        <dbReference type="PIRSR" id="PIRSR602401-1"/>
    </source>
</evidence>
<evidence type="ECO:0000256" key="6">
    <source>
        <dbReference type="ARBA" id="ARBA00022692"/>
    </source>
</evidence>
<protein>
    <submittedName>
        <fullName evidence="14">Cytochrome P450</fullName>
    </submittedName>
</protein>
<dbReference type="GO" id="GO:0020037">
    <property type="term" value="F:heme binding"/>
    <property type="evidence" value="ECO:0007669"/>
    <property type="project" value="InterPro"/>
</dbReference>
<keyword evidence="15" id="KW-1185">Reference proteome</keyword>
<keyword evidence="6" id="KW-0812">Transmembrane</keyword>
<keyword evidence="10 13" id="KW-0408">Iron</keyword>
<dbReference type="GO" id="GO:0016705">
    <property type="term" value="F:oxidoreductase activity, acting on paired donors, with incorporation or reduction of molecular oxygen"/>
    <property type="evidence" value="ECO:0007669"/>
    <property type="project" value="InterPro"/>
</dbReference>
<keyword evidence="9" id="KW-0560">Oxidoreductase</keyword>
<evidence type="ECO:0000256" key="2">
    <source>
        <dbReference type="ARBA" id="ARBA00004370"/>
    </source>
</evidence>
<evidence type="ECO:0000256" key="5">
    <source>
        <dbReference type="ARBA" id="ARBA00022617"/>
    </source>
</evidence>
<feature type="binding site" description="axial binding residue" evidence="13">
    <location>
        <position position="454"/>
    </location>
    <ligand>
        <name>heme</name>
        <dbReference type="ChEBI" id="CHEBI:30413"/>
    </ligand>
    <ligandPart>
        <name>Fe</name>
        <dbReference type="ChEBI" id="CHEBI:18248"/>
    </ligandPart>
</feature>
<organism evidence="14 15">
    <name type="scientific">Armillaria borealis</name>
    <dbReference type="NCBI Taxonomy" id="47425"/>
    <lineage>
        <taxon>Eukaryota</taxon>
        <taxon>Fungi</taxon>
        <taxon>Dikarya</taxon>
        <taxon>Basidiomycota</taxon>
        <taxon>Agaricomycotina</taxon>
        <taxon>Agaricomycetes</taxon>
        <taxon>Agaricomycetidae</taxon>
        <taxon>Agaricales</taxon>
        <taxon>Marasmiineae</taxon>
        <taxon>Physalacriaceae</taxon>
        <taxon>Armillaria</taxon>
    </lineage>
</organism>
<evidence type="ECO:0000256" key="8">
    <source>
        <dbReference type="ARBA" id="ARBA00022989"/>
    </source>
</evidence>
<evidence type="ECO:0000313" key="14">
    <source>
        <dbReference type="EMBL" id="KAK0432261.1"/>
    </source>
</evidence>
<evidence type="ECO:0000256" key="4">
    <source>
        <dbReference type="ARBA" id="ARBA00010617"/>
    </source>
</evidence>
<evidence type="ECO:0000256" key="10">
    <source>
        <dbReference type="ARBA" id="ARBA00023004"/>
    </source>
</evidence>
<evidence type="ECO:0000256" key="3">
    <source>
        <dbReference type="ARBA" id="ARBA00004721"/>
    </source>
</evidence>
<dbReference type="PRINTS" id="PR00463">
    <property type="entry name" value="EP450I"/>
</dbReference>
<evidence type="ECO:0000256" key="11">
    <source>
        <dbReference type="ARBA" id="ARBA00023033"/>
    </source>
</evidence>
<keyword evidence="7 13" id="KW-0479">Metal-binding</keyword>
<dbReference type="PRINTS" id="PR00385">
    <property type="entry name" value="P450"/>
</dbReference>
<dbReference type="Pfam" id="PF00067">
    <property type="entry name" value="p450"/>
    <property type="match status" value="1"/>
</dbReference>
<dbReference type="InterPro" id="IPR050121">
    <property type="entry name" value="Cytochrome_P450_monoxygenase"/>
</dbReference>
<dbReference type="InterPro" id="IPR036396">
    <property type="entry name" value="Cyt_P450_sf"/>
</dbReference>
<dbReference type="Gene3D" id="1.10.630.10">
    <property type="entry name" value="Cytochrome P450"/>
    <property type="match status" value="1"/>
</dbReference>